<feature type="transmembrane region" description="Helical" evidence="2">
    <location>
        <begin position="488"/>
        <end position="507"/>
    </location>
</feature>
<keyword evidence="4" id="KW-1185">Reference proteome</keyword>
<dbReference type="InterPro" id="IPR037185">
    <property type="entry name" value="EmrE-like"/>
</dbReference>
<sequence>MMGWQGDKSEFKHSTLSLELEDDLFTPVTNQNEADSITDIIYLSDLTAPSHGCFCFKFHRLHCPRRHRRTFPDSPTDCCSNHLDDGIKITQLRDYSCNSTPEIPDGEVIRMTGDPVNKSMANGQTADDQSLSTTLKITIPNPEKSAELPTGATTKIRRRLQQIGAFVCKANQPTRLRQLRDWGFMVLISLVTTVLVSVSLSALIQCGARIYVLQLTSNSTTTEIVYSVRPPSFVTQFATAWTILIYPAYLLLNVPLRFEAISSKEMYINHMLILASDQPMVVRVVSRCILLSVLWQIFLNCFLRSLQTVSPIDCASILTVLPCFHYLLCWIIVHRRFCALRVIAFILASSGVILNIYSDHQVMWYKCLISMSVVAFALFNVVLKRITSRPTFGQFAAFYCGFGLFNIFVFWPIFVINSILTESEPIDWTLMPWQYCAGVGIALLVYLLSADLCNRKVKRAVRTLQPLAAPPICIAIHILWLGEPINADHVWIASLVLISLASFLNAIPNRFLKQAAAKAVRRNRSPKTQNPLNKRGRSTAKTSTNNIPQQSAANLLNPTTQQSGSSAGSRPGSASTGQTQPGGMLARTRGRLSSRLLRASSLASATVTE</sequence>
<keyword evidence="2" id="KW-0472">Membrane</keyword>
<dbReference type="InterPro" id="IPR026505">
    <property type="entry name" value="Solute_c_fam_35_mem_F3/F4"/>
</dbReference>
<accession>A0A8S9Z5H8</accession>
<feature type="transmembrane region" description="Helical" evidence="2">
    <location>
        <begin position="280"/>
        <end position="298"/>
    </location>
</feature>
<evidence type="ECO:0000256" key="2">
    <source>
        <dbReference type="SAM" id="Phobius"/>
    </source>
</evidence>
<protein>
    <submittedName>
        <fullName evidence="3">Solute carrier family 35 member F4</fullName>
    </submittedName>
</protein>
<reference evidence="3" key="1">
    <citation type="submission" date="2019-07" db="EMBL/GenBank/DDBJ databases">
        <title>Annotation for the trematode Paragonimus miyazaki's.</title>
        <authorList>
            <person name="Choi Y.-J."/>
        </authorList>
    </citation>
    <scope>NUCLEOTIDE SEQUENCE</scope>
    <source>
        <strain evidence="3">Japan</strain>
    </source>
</reference>
<keyword evidence="2" id="KW-1133">Transmembrane helix</keyword>
<feature type="transmembrane region" description="Helical" evidence="2">
    <location>
        <begin position="338"/>
        <end position="357"/>
    </location>
</feature>
<feature type="compositionally biased region" description="Low complexity" evidence="1">
    <location>
        <begin position="563"/>
        <end position="577"/>
    </location>
</feature>
<dbReference type="PANTHER" id="PTHR19346">
    <property type="entry name" value="SUGAR PHOSPHATE TRANSPORTER DOMAIN-CONTAINING PROTEIN"/>
    <property type="match status" value="1"/>
</dbReference>
<feature type="compositionally biased region" description="Low complexity" evidence="1">
    <location>
        <begin position="585"/>
        <end position="609"/>
    </location>
</feature>
<feature type="transmembrane region" description="Helical" evidence="2">
    <location>
        <begin position="310"/>
        <end position="331"/>
    </location>
</feature>
<feature type="region of interest" description="Disordered" evidence="1">
    <location>
        <begin position="518"/>
        <end position="609"/>
    </location>
</feature>
<evidence type="ECO:0000313" key="4">
    <source>
        <dbReference type="Proteomes" id="UP000822476"/>
    </source>
</evidence>
<feature type="transmembrane region" description="Helical" evidence="2">
    <location>
        <begin position="363"/>
        <end position="383"/>
    </location>
</feature>
<dbReference type="EMBL" id="JTDE01001755">
    <property type="protein sequence ID" value="KAF7258387.1"/>
    <property type="molecule type" value="Genomic_DNA"/>
</dbReference>
<feature type="transmembrane region" description="Helical" evidence="2">
    <location>
        <begin position="184"/>
        <end position="213"/>
    </location>
</feature>
<evidence type="ECO:0000313" key="3">
    <source>
        <dbReference type="EMBL" id="KAF7258387.1"/>
    </source>
</evidence>
<organism evidence="3 4">
    <name type="scientific">Paragonimus skrjabini miyazakii</name>
    <dbReference type="NCBI Taxonomy" id="59628"/>
    <lineage>
        <taxon>Eukaryota</taxon>
        <taxon>Metazoa</taxon>
        <taxon>Spiralia</taxon>
        <taxon>Lophotrochozoa</taxon>
        <taxon>Platyhelminthes</taxon>
        <taxon>Trematoda</taxon>
        <taxon>Digenea</taxon>
        <taxon>Plagiorchiida</taxon>
        <taxon>Troglotremata</taxon>
        <taxon>Troglotrematidae</taxon>
        <taxon>Paragonimus</taxon>
    </lineage>
</organism>
<name>A0A8S9Z5H8_9TREM</name>
<dbReference type="PANTHER" id="PTHR19346:SF4">
    <property type="entry name" value="SUGAR PHOSPHATE TRANSPORTER DOMAIN-CONTAINING PROTEIN"/>
    <property type="match status" value="1"/>
</dbReference>
<feature type="transmembrane region" description="Helical" evidence="2">
    <location>
        <begin position="464"/>
        <end position="482"/>
    </location>
</feature>
<keyword evidence="2" id="KW-0812">Transmembrane</keyword>
<evidence type="ECO:0000256" key="1">
    <source>
        <dbReference type="SAM" id="MobiDB-lite"/>
    </source>
</evidence>
<proteinExistence type="predicted"/>
<dbReference type="AlphaFoldDB" id="A0A8S9Z5H8"/>
<dbReference type="Proteomes" id="UP000822476">
    <property type="component" value="Unassembled WGS sequence"/>
</dbReference>
<dbReference type="OrthoDB" id="10062838at2759"/>
<feature type="transmembrane region" description="Helical" evidence="2">
    <location>
        <begin position="395"/>
        <end position="420"/>
    </location>
</feature>
<feature type="transmembrane region" description="Helical" evidence="2">
    <location>
        <begin position="432"/>
        <end position="452"/>
    </location>
</feature>
<feature type="transmembrane region" description="Helical" evidence="2">
    <location>
        <begin position="233"/>
        <end position="252"/>
    </location>
</feature>
<feature type="compositionally biased region" description="Polar residues" evidence="1">
    <location>
        <begin position="539"/>
        <end position="562"/>
    </location>
</feature>
<dbReference type="SUPFAM" id="SSF103481">
    <property type="entry name" value="Multidrug resistance efflux transporter EmrE"/>
    <property type="match status" value="1"/>
</dbReference>
<comment type="caution">
    <text evidence="3">The sequence shown here is derived from an EMBL/GenBank/DDBJ whole genome shotgun (WGS) entry which is preliminary data.</text>
</comment>
<gene>
    <name evidence="3" type="ORF">EG68_04275</name>
</gene>